<protein>
    <submittedName>
        <fullName evidence="1">Uncharacterized protein</fullName>
    </submittedName>
</protein>
<evidence type="ECO:0000313" key="2">
    <source>
        <dbReference type="Proteomes" id="UP001218638"/>
    </source>
</evidence>
<organism evidence="1 2">
    <name type="scientific">Synoicihabitans lomoniglobus</name>
    <dbReference type="NCBI Taxonomy" id="2909285"/>
    <lineage>
        <taxon>Bacteria</taxon>
        <taxon>Pseudomonadati</taxon>
        <taxon>Verrucomicrobiota</taxon>
        <taxon>Opitutia</taxon>
        <taxon>Opitutales</taxon>
        <taxon>Opitutaceae</taxon>
        <taxon>Synoicihabitans</taxon>
    </lineage>
</organism>
<reference evidence="1" key="1">
    <citation type="submission" date="2023-03" db="EMBL/GenBank/DDBJ databases">
        <title>Lomoglobus Profundus gen. nov., sp. nov., a novel member of the phylum Verrucomicrobia, isolated from deep-marine sediment of South China Sea.</title>
        <authorList>
            <person name="Ahmad T."/>
            <person name="Ishaq S.E."/>
            <person name="Wang F."/>
        </authorList>
    </citation>
    <scope>NUCLEOTIDE SEQUENCE</scope>
    <source>
        <strain evidence="1">LMO-M01</strain>
    </source>
</reference>
<dbReference type="Proteomes" id="UP001218638">
    <property type="component" value="Chromosome"/>
</dbReference>
<dbReference type="EMBL" id="CP119075">
    <property type="protein sequence ID" value="WED66780.1"/>
    <property type="molecule type" value="Genomic_DNA"/>
</dbReference>
<proteinExistence type="predicted"/>
<dbReference type="AlphaFoldDB" id="A0AAF0I506"/>
<accession>A0AAF0I506</accession>
<dbReference type="KEGG" id="slom:PXH66_07950"/>
<name>A0AAF0I506_9BACT</name>
<sequence>MAQSTFTYGVIENNQYHAPSGEFDITLPVQPEFGGHVTDTPEVVTFQDNVSIHASIACFGLDSAQKREIENRGRQDYLAGFFGQHVQAQFRERFAGATIESAKFVPALLSGSLIVYNLLPGGSMFDHQAALSSSDSAPTAKRGNLLFLHNDHLYVVSIELADPVIDTTHSALTTEQQNELLQQRLLELVGRMSFRVPVSQTLPNGQA</sequence>
<keyword evidence="2" id="KW-1185">Reference proteome</keyword>
<dbReference type="RefSeq" id="WP_330928942.1">
    <property type="nucleotide sequence ID" value="NZ_CP119075.1"/>
</dbReference>
<evidence type="ECO:0000313" key="1">
    <source>
        <dbReference type="EMBL" id="WED66780.1"/>
    </source>
</evidence>
<gene>
    <name evidence="1" type="ORF">PXH66_07950</name>
</gene>